<keyword evidence="2" id="KW-1185">Reference proteome</keyword>
<comment type="caution">
    <text evidence="1">The sequence shown here is derived from an EMBL/GenBank/DDBJ whole genome shotgun (WGS) entry which is preliminary data.</text>
</comment>
<dbReference type="NCBIfam" id="TIGR02243">
    <property type="entry name" value="putative baseplate assembly protein"/>
    <property type="match status" value="1"/>
</dbReference>
<protein>
    <submittedName>
        <fullName evidence="1">Putative baseplate assembly protein</fullName>
    </submittedName>
</protein>
<dbReference type="RefSeq" id="WP_136373383.1">
    <property type="nucleotide sequence ID" value="NZ_SSOB01000056.1"/>
</dbReference>
<dbReference type="InterPro" id="IPR011749">
    <property type="entry name" value="CHP02243"/>
</dbReference>
<accession>A0A4S4BLZ1</accession>
<reference evidence="1 2" key="1">
    <citation type="submission" date="2019-04" db="EMBL/GenBank/DDBJ databases">
        <title>Cohnella sp. nov. isolated from preserved vegetables.</title>
        <authorList>
            <person name="Lin S.-Y."/>
            <person name="Hung M.-H."/>
            <person name="Young C.-C."/>
        </authorList>
    </citation>
    <scope>NUCLEOTIDE SEQUENCE [LARGE SCALE GENOMIC DNA]</scope>
    <source>
        <strain evidence="1 2">CC-MHH1044</strain>
    </source>
</reference>
<evidence type="ECO:0000313" key="2">
    <source>
        <dbReference type="Proteomes" id="UP000310636"/>
    </source>
</evidence>
<organism evidence="1 2">
    <name type="scientific">Cohnella fermenti</name>
    <dbReference type="NCBI Taxonomy" id="2565925"/>
    <lineage>
        <taxon>Bacteria</taxon>
        <taxon>Bacillati</taxon>
        <taxon>Bacillota</taxon>
        <taxon>Bacilli</taxon>
        <taxon>Bacillales</taxon>
        <taxon>Paenibacillaceae</taxon>
        <taxon>Cohnella</taxon>
    </lineage>
</organism>
<dbReference type="EMBL" id="SSOB01000056">
    <property type="protein sequence ID" value="THF73389.1"/>
    <property type="molecule type" value="Genomic_DNA"/>
</dbReference>
<dbReference type="Proteomes" id="UP000310636">
    <property type="component" value="Unassembled WGS sequence"/>
</dbReference>
<dbReference type="AlphaFoldDB" id="A0A4S4BLZ1"/>
<gene>
    <name evidence="1" type="ORF">E6C55_29270</name>
</gene>
<name>A0A4S4BLZ1_9BACL</name>
<sequence length="725" mass="81441">MLPLPNLDDRTFEELIREARDLLPGILESWTDQNEHDPGMTLLELLAWHLEMQQFQLDRLTGSHERKFLKLLGEAPRDRSPATTSVSFSKAPAQLLLPYGTLLRVGDLPFETVRPLTILPDTERRIFIHTDEGISEVTDDFESGSAPFHPFGLECRVGSSLIIEFRESLPEEKPLSLWFQLHDQEPDLRIPARYKLFTPSGKVEWRYWREGGPTNEADTSTNEAGAANGSWELIDLERDESYGFHQSGPILFQIPRGAGNVHRIRATLADGEYSDPPYIRRLMWNEVFAKQGRTMALSELFDGAPDGSRTVRLGHALFGTGLVSVQLKTGGGAWFDADEGSYAVERLEGETVVRFADEAAWPAGERSVRIIAVDPEFADRIELGRGTGLSGQTFPLPIVPLLPDEFGLQVGWRLESDGEMVWQDWERVLDFDESYSGSLHYVIDEEEGVVRFSDGVHGAVPPASAVPNIRITGYRIGVGEEGNVKAVAHNEIDLIYPLQVTNLFPAYGGAEPETLKEAMQRAKLSVLEPSCGVTAEDLERRVMEIPGLRIARVKAIPGYKPTLENYPAQRSYSDTSIVIVPYSRRSWPRPAAGMMATVHRHLEPYRLLTTKLHVIPPEYVRVTVRAVIVVEPRYEGRENEVKAKLSEWLQPYGQDSLNGWEFGKPIYKSDVYDVIHRVPGIRYIQDVWLMADGRGVHREEGGDVRIPPNGLVVSGDHEIEFVTSF</sequence>
<evidence type="ECO:0000313" key="1">
    <source>
        <dbReference type="EMBL" id="THF73389.1"/>
    </source>
</evidence>
<dbReference type="OrthoDB" id="9027184at2"/>
<proteinExistence type="predicted"/>